<feature type="domain" description="N-(5'phosphoribosyl) anthranilate isomerase (PRAI)" evidence="10">
    <location>
        <begin position="4"/>
        <end position="204"/>
    </location>
</feature>
<accession>A0ABY1NAB0</accession>
<keyword evidence="5 9" id="KW-0028">Amino-acid biosynthesis</keyword>
<dbReference type="Pfam" id="PF00697">
    <property type="entry name" value="PRAI"/>
    <property type="match status" value="1"/>
</dbReference>
<dbReference type="InterPro" id="IPR044643">
    <property type="entry name" value="TrpF_fam"/>
</dbReference>
<comment type="pathway">
    <text evidence="2 9">Amino-acid biosynthesis; L-tryptophan biosynthesis; L-tryptophan from chorismate: step 3/5.</text>
</comment>
<evidence type="ECO:0000256" key="7">
    <source>
        <dbReference type="ARBA" id="ARBA00023141"/>
    </source>
</evidence>
<dbReference type="EC" id="5.3.1.24" evidence="3 9"/>
<dbReference type="PANTHER" id="PTHR42894:SF1">
    <property type="entry name" value="N-(5'-PHOSPHORIBOSYL)ANTHRANILATE ISOMERASE"/>
    <property type="match status" value="1"/>
</dbReference>
<name>A0ABY1NAB0_9BACT</name>
<dbReference type="InterPro" id="IPR011060">
    <property type="entry name" value="RibuloseP-bd_barrel"/>
</dbReference>
<evidence type="ECO:0000256" key="4">
    <source>
        <dbReference type="ARBA" id="ARBA00022272"/>
    </source>
</evidence>
<evidence type="ECO:0000256" key="2">
    <source>
        <dbReference type="ARBA" id="ARBA00004664"/>
    </source>
</evidence>
<sequence length="209" mass="23559">MVRVKICGITNLEDALISINRGADILGFIMYSKSKRYIKPIDVRHITSQLPPFISKVGVFVNENPRNVLEILSYAHLDYAQLHGDETPEDCEYVGPERVIKVFRFKNIEEINIIENYIGKVKAILLDTYSSRVYGGTGEPFDWNIAKAVKERYPELPIILSGGLKPENVREAISIVNPYCVDVSSGVEKTPGRKDPQKISEFIKIAKCS</sequence>
<dbReference type="EMBL" id="FXUB01000001">
    <property type="protein sequence ID" value="SMP04303.1"/>
    <property type="molecule type" value="Genomic_DNA"/>
</dbReference>
<keyword evidence="7 9" id="KW-0057">Aromatic amino acid biosynthesis</keyword>
<comment type="caution">
    <text evidence="11">The sequence shown here is derived from an EMBL/GenBank/DDBJ whole genome shotgun (WGS) entry which is preliminary data.</text>
</comment>
<evidence type="ECO:0000256" key="8">
    <source>
        <dbReference type="ARBA" id="ARBA00023235"/>
    </source>
</evidence>
<evidence type="ECO:0000256" key="9">
    <source>
        <dbReference type="HAMAP-Rule" id="MF_00135"/>
    </source>
</evidence>
<evidence type="ECO:0000259" key="10">
    <source>
        <dbReference type="Pfam" id="PF00697"/>
    </source>
</evidence>
<evidence type="ECO:0000256" key="1">
    <source>
        <dbReference type="ARBA" id="ARBA00001164"/>
    </source>
</evidence>
<reference evidence="11 12" key="1">
    <citation type="submission" date="2017-05" db="EMBL/GenBank/DDBJ databases">
        <authorList>
            <person name="Varghese N."/>
            <person name="Submissions S."/>
        </authorList>
    </citation>
    <scope>NUCLEOTIDE SEQUENCE [LARGE SCALE GENOMIC DNA]</scope>
    <source>
        <strain evidence="11 12">DSM 15522</strain>
    </source>
</reference>
<dbReference type="InterPro" id="IPR001240">
    <property type="entry name" value="PRAI_dom"/>
</dbReference>
<dbReference type="GO" id="GO:0016853">
    <property type="term" value="F:isomerase activity"/>
    <property type="evidence" value="ECO:0007669"/>
    <property type="project" value="UniProtKB-KW"/>
</dbReference>
<keyword evidence="12" id="KW-1185">Reference proteome</keyword>
<organism evidence="11 12">
    <name type="scientific">Desulfurobacterium pacificum</name>
    <dbReference type="NCBI Taxonomy" id="240166"/>
    <lineage>
        <taxon>Bacteria</taxon>
        <taxon>Pseudomonadati</taxon>
        <taxon>Aquificota</taxon>
        <taxon>Aquificia</taxon>
        <taxon>Desulfurobacteriales</taxon>
        <taxon>Desulfurobacteriaceae</taxon>
        <taxon>Desulfurobacterium</taxon>
    </lineage>
</organism>
<dbReference type="CDD" id="cd00405">
    <property type="entry name" value="PRAI"/>
    <property type="match status" value="1"/>
</dbReference>
<dbReference type="Gene3D" id="3.20.20.70">
    <property type="entry name" value="Aldolase class I"/>
    <property type="match status" value="1"/>
</dbReference>
<dbReference type="RefSeq" id="WP_283399722.1">
    <property type="nucleotide sequence ID" value="NZ_FXUB01000001.1"/>
</dbReference>
<evidence type="ECO:0000313" key="11">
    <source>
        <dbReference type="EMBL" id="SMP04303.1"/>
    </source>
</evidence>
<dbReference type="HAMAP" id="MF_00135">
    <property type="entry name" value="PRAI"/>
    <property type="match status" value="1"/>
</dbReference>
<protein>
    <recommendedName>
        <fullName evidence="4 9">N-(5'-phosphoribosyl)anthranilate isomerase</fullName>
        <shortName evidence="9">PRAI</shortName>
        <ecNumber evidence="3 9">5.3.1.24</ecNumber>
    </recommendedName>
</protein>
<gene>
    <name evidence="9" type="primary">trpF</name>
    <name evidence="11" type="ORF">SAMN06265339_0212</name>
</gene>
<evidence type="ECO:0000256" key="5">
    <source>
        <dbReference type="ARBA" id="ARBA00022605"/>
    </source>
</evidence>
<dbReference type="NCBIfam" id="NF002298">
    <property type="entry name" value="PRK01222.1-4"/>
    <property type="match status" value="1"/>
</dbReference>
<evidence type="ECO:0000256" key="6">
    <source>
        <dbReference type="ARBA" id="ARBA00022822"/>
    </source>
</evidence>
<keyword evidence="6 9" id="KW-0822">Tryptophan biosynthesis</keyword>
<dbReference type="Proteomes" id="UP001157911">
    <property type="component" value="Unassembled WGS sequence"/>
</dbReference>
<evidence type="ECO:0000256" key="3">
    <source>
        <dbReference type="ARBA" id="ARBA00012572"/>
    </source>
</evidence>
<evidence type="ECO:0000313" key="12">
    <source>
        <dbReference type="Proteomes" id="UP001157911"/>
    </source>
</evidence>
<dbReference type="SUPFAM" id="SSF51366">
    <property type="entry name" value="Ribulose-phoshate binding barrel"/>
    <property type="match status" value="1"/>
</dbReference>
<dbReference type="InterPro" id="IPR013785">
    <property type="entry name" value="Aldolase_TIM"/>
</dbReference>
<dbReference type="PANTHER" id="PTHR42894">
    <property type="entry name" value="N-(5'-PHOSPHORIBOSYL)ANTHRANILATE ISOMERASE"/>
    <property type="match status" value="1"/>
</dbReference>
<keyword evidence="8 9" id="KW-0413">Isomerase</keyword>
<comment type="similarity">
    <text evidence="9">Belongs to the TrpF family.</text>
</comment>
<comment type="catalytic activity">
    <reaction evidence="1 9">
        <text>N-(5-phospho-beta-D-ribosyl)anthranilate = 1-(2-carboxyphenylamino)-1-deoxy-D-ribulose 5-phosphate</text>
        <dbReference type="Rhea" id="RHEA:21540"/>
        <dbReference type="ChEBI" id="CHEBI:18277"/>
        <dbReference type="ChEBI" id="CHEBI:58613"/>
        <dbReference type="EC" id="5.3.1.24"/>
    </reaction>
</comment>
<proteinExistence type="inferred from homology"/>